<protein>
    <submittedName>
        <fullName evidence="1">Uncharacterized protein</fullName>
    </submittedName>
</protein>
<dbReference type="EMBL" id="CP032228">
    <property type="protein sequence ID" value="QFI61852.1"/>
    <property type="molecule type" value="Genomic_DNA"/>
</dbReference>
<dbReference type="NCBIfam" id="NF047650">
    <property type="entry name" value="lipo_NMCC_0638"/>
    <property type="match status" value="1"/>
</dbReference>
<accession>A0A5P6N776</accession>
<dbReference type="Proteomes" id="UP000325385">
    <property type="component" value="Chromosome"/>
</dbReference>
<proteinExistence type="predicted"/>
<evidence type="ECO:0000313" key="2">
    <source>
        <dbReference type="Proteomes" id="UP000325385"/>
    </source>
</evidence>
<dbReference type="AlphaFoldDB" id="A0A5P6N776"/>
<gene>
    <name evidence="1" type="ORF">D0Y83_00065</name>
</gene>
<sequence>MLGGTVMNVFRLLAGLMSGVIVGTPAYGQAPDPRAGDAVELFRAFCLSTGGTPDRALAILGEGNALAKRLPDDIVRQAQGNREGGIGWAVRSPNDAEIMLDYDNRGICGVRIREADEASVQAAFAAIARDLAMNVSEANAGEFSSQTPEVRDVDGVRITYTAHSFPLGDRQVLLALTTAEETVGEQQHFMTFAFVEQAD</sequence>
<reference evidence="2" key="1">
    <citation type="submission" date="2018-09" db="EMBL/GenBank/DDBJ databases">
        <title>Nocardia yunnanensis sp. nov., an actinomycete isolated from a soil sample.</title>
        <authorList>
            <person name="Zhang J."/>
        </authorList>
    </citation>
    <scope>NUCLEOTIDE SEQUENCE [LARGE SCALE GENOMIC DNA]</scope>
    <source>
        <strain evidence="2">21-3</strain>
    </source>
</reference>
<organism evidence="1 2">
    <name type="scientific">Qipengyuania flava</name>
    <dbReference type="NCBI Taxonomy" id="192812"/>
    <lineage>
        <taxon>Bacteria</taxon>
        <taxon>Pseudomonadati</taxon>
        <taxon>Pseudomonadota</taxon>
        <taxon>Alphaproteobacteria</taxon>
        <taxon>Sphingomonadales</taxon>
        <taxon>Erythrobacteraceae</taxon>
        <taxon>Qipengyuania</taxon>
    </lineage>
</organism>
<name>A0A5P6N776_9SPHN</name>
<evidence type="ECO:0000313" key="1">
    <source>
        <dbReference type="EMBL" id="QFI61852.1"/>
    </source>
</evidence>